<reference evidence="3" key="1">
    <citation type="submission" date="2022-08" db="EMBL/GenBank/DDBJ databases">
        <title>Genome sequencing of akame (Lates japonicus).</title>
        <authorList>
            <person name="Hashiguchi Y."/>
            <person name="Takahashi H."/>
        </authorList>
    </citation>
    <scope>NUCLEOTIDE SEQUENCE</scope>
    <source>
        <strain evidence="3">Kochi</strain>
    </source>
</reference>
<dbReference type="PROSITE" id="PS01268">
    <property type="entry name" value="UPF0024"/>
    <property type="match status" value="1"/>
</dbReference>
<sequence length="401" mass="45342">MIDSFLTKHMQRVGSRVDLFPGTHTHKHTRVGKAALTCLLPTSPDRVPASSSSKKSSLQVFSSRETRRVSLCHCLLLPHPHKHLAQMAESEPLPVQVGEKRSCPENEEDDTPSKKPKVESDHENGGPAHQDEEPEGEGSDGEEDGETFANMMKHGLTELDVGILKYVSDHKGFSGILKERYSDFVVHEINKQGNIVHLDDLSIPPDDEDVPEAKQQQQESDVLTEEQKKQLGELQLFKNKEDNVSIEVMDDSKERRTLVHKAIKTQFPGLETKTEEKEGRKFIVAYHAAGKKALAAPRKHFWPKNRGSFCHFVLYKENKDTMDAINVLSKFLRLRPNMFSYMGTKDKRAITVQEIAVLKITAERLAHLNKCLMNLKLGNFCYKNHPLKLGELQGNHFTVVI</sequence>
<keyword evidence="1" id="KW-0819">tRNA processing</keyword>
<accession>A0AAD3NN04</accession>
<dbReference type="InterPro" id="IPR020103">
    <property type="entry name" value="PsdUridine_synth_cat_dom_sf"/>
</dbReference>
<dbReference type="AlphaFoldDB" id="A0AAD3NN04"/>
<dbReference type="GO" id="GO:0003723">
    <property type="term" value="F:RNA binding"/>
    <property type="evidence" value="ECO:0007669"/>
    <property type="project" value="InterPro"/>
</dbReference>
<comment type="caution">
    <text evidence="3">The sequence shown here is derived from an EMBL/GenBank/DDBJ whole genome shotgun (WGS) entry which is preliminary data.</text>
</comment>
<dbReference type="GO" id="GO:0009982">
    <property type="term" value="F:pseudouridine synthase activity"/>
    <property type="evidence" value="ECO:0007669"/>
    <property type="project" value="InterPro"/>
</dbReference>
<protein>
    <submittedName>
        <fullName evidence="3">Pseudouridylate synthase 7 homolog isoform X3</fullName>
    </submittedName>
</protein>
<keyword evidence="4" id="KW-1185">Reference proteome</keyword>
<dbReference type="InterPro" id="IPR001656">
    <property type="entry name" value="PsdUridine_synth_TruD"/>
</dbReference>
<dbReference type="SUPFAM" id="SSF55120">
    <property type="entry name" value="Pseudouridine synthase"/>
    <property type="match status" value="1"/>
</dbReference>
<name>A0AAD3NN04_LATJO</name>
<dbReference type="PANTHER" id="PTHR13326:SF31">
    <property type="entry name" value="PSEUDOURIDYLATE SYNTHASE 7 HOMOLOG"/>
    <property type="match status" value="1"/>
</dbReference>
<evidence type="ECO:0000313" key="4">
    <source>
        <dbReference type="Proteomes" id="UP001279410"/>
    </source>
</evidence>
<feature type="compositionally biased region" description="Acidic residues" evidence="2">
    <location>
        <begin position="132"/>
        <end position="146"/>
    </location>
</feature>
<dbReference type="Pfam" id="PF01142">
    <property type="entry name" value="TruD"/>
    <property type="match status" value="1"/>
</dbReference>
<dbReference type="EMBL" id="BRZM01002576">
    <property type="protein sequence ID" value="GLD74919.1"/>
    <property type="molecule type" value="Genomic_DNA"/>
</dbReference>
<dbReference type="InterPro" id="IPR020119">
    <property type="entry name" value="PsdUridine_synth_TruD_CS"/>
</dbReference>
<gene>
    <name evidence="3" type="ORF">AKAME5_002625100</name>
</gene>
<evidence type="ECO:0000256" key="2">
    <source>
        <dbReference type="SAM" id="MobiDB-lite"/>
    </source>
</evidence>
<dbReference type="Proteomes" id="UP001279410">
    <property type="component" value="Unassembled WGS sequence"/>
</dbReference>
<feature type="non-terminal residue" evidence="3">
    <location>
        <position position="1"/>
    </location>
</feature>
<dbReference type="FunFam" id="3.30.2350.20:FF:000003">
    <property type="entry name" value="Pseudouridylate synthase 7 homolog"/>
    <property type="match status" value="1"/>
</dbReference>
<dbReference type="InterPro" id="IPR042214">
    <property type="entry name" value="TruD_catalytic"/>
</dbReference>
<evidence type="ECO:0000313" key="3">
    <source>
        <dbReference type="EMBL" id="GLD74919.1"/>
    </source>
</evidence>
<evidence type="ECO:0000256" key="1">
    <source>
        <dbReference type="ARBA" id="ARBA00022694"/>
    </source>
</evidence>
<proteinExistence type="predicted"/>
<feature type="region of interest" description="Disordered" evidence="2">
    <location>
        <begin position="93"/>
        <end position="146"/>
    </location>
</feature>
<feature type="region of interest" description="Disordered" evidence="2">
    <location>
        <begin position="43"/>
        <end position="62"/>
    </location>
</feature>
<feature type="region of interest" description="Disordered" evidence="2">
    <location>
        <begin position="200"/>
        <end position="221"/>
    </location>
</feature>
<dbReference type="PANTHER" id="PTHR13326">
    <property type="entry name" value="TRNA PSEUDOURIDINE SYNTHASE D"/>
    <property type="match status" value="1"/>
</dbReference>
<organism evidence="3 4">
    <name type="scientific">Lates japonicus</name>
    <name type="common">Japanese lates</name>
    <dbReference type="NCBI Taxonomy" id="270547"/>
    <lineage>
        <taxon>Eukaryota</taxon>
        <taxon>Metazoa</taxon>
        <taxon>Chordata</taxon>
        <taxon>Craniata</taxon>
        <taxon>Vertebrata</taxon>
        <taxon>Euteleostomi</taxon>
        <taxon>Actinopterygii</taxon>
        <taxon>Neopterygii</taxon>
        <taxon>Teleostei</taxon>
        <taxon>Neoteleostei</taxon>
        <taxon>Acanthomorphata</taxon>
        <taxon>Carangaria</taxon>
        <taxon>Carangaria incertae sedis</taxon>
        <taxon>Centropomidae</taxon>
        <taxon>Lates</taxon>
    </lineage>
</organism>
<dbReference type="GO" id="GO:0001522">
    <property type="term" value="P:pseudouridine synthesis"/>
    <property type="evidence" value="ECO:0007669"/>
    <property type="project" value="InterPro"/>
</dbReference>
<dbReference type="GO" id="GO:0008033">
    <property type="term" value="P:tRNA processing"/>
    <property type="evidence" value="ECO:0007669"/>
    <property type="project" value="UniProtKB-KW"/>
</dbReference>
<feature type="compositionally biased region" description="Basic and acidic residues" evidence="2">
    <location>
        <begin position="111"/>
        <end position="124"/>
    </location>
</feature>
<dbReference type="GO" id="GO:0005634">
    <property type="term" value="C:nucleus"/>
    <property type="evidence" value="ECO:0007669"/>
    <property type="project" value="TreeGrafter"/>
</dbReference>
<dbReference type="Gene3D" id="3.30.2350.20">
    <property type="entry name" value="TruD, catalytic domain"/>
    <property type="match status" value="1"/>
</dbReference>